<feature type="chain" id="PRO_5010877931" evidence="1">
    <location>
        <begin position="25"/>
        <end position="131"/>
    </location>
</feature>
<dbReference type="EMBL" id="KY563497">
    <property type="protein sequence ID" value="ARK19906.1"/>
    <property type="molecule type" value="mRNA"/>
</dbReference>
<feature type="signal peptide" evidence="1">
    <location>
        <begin position="1"/>
        <end position="24"/>
    </location>
</feature>
<dbReference type="AlphaFoldDB" id="A0A1W6EVZ7"/>
<proteinExistence type="evidence at transcript level"/>
<evidence type="ECO:0000256" key="1">
    <source>
        <dbReference type="SAM" id="SignalP"/>
    </source>
</evidence>
<protein>
    <submittedName>
        <fullName evidence="2">Venom protein</fullName>
    </submittedName>
</protein>
<sequence>MPIMSYINFWTVTIFLYLLTTGQSEMLKWLMLGERFAKDTVPPEIGLLSEESFFPVTMTKRFEIETKEERIITSVTVASMYMQGYVSVQNGGINRTRVEVLYTSEFSFPDILYVHVESAWKYPSSVKKNAA</sequence>
<accession>A0A1W6EVZ7</accession>
<name>A0A1W6EVZ7_AMPCP</name>
<organism evidence="2">
    <name type="scientific">Ampulex compressa</name>
    <name type="common">Emerald cockroach wasp</name>
    <dbReference type="NCBI Taxonomy" id="860918"/>
    <lineage>
        <taxon>Eukaryota</taxon>
        <taxon>Metazoa</taxon>
        <taxon>Ecdysozoa</taxon>
        <taxon>Arthropoda</taxon>
        <taxon>Hexapoda</taxon>
        <taxon>Insecta</taxon>
        <taxon>Pterygota</taxon>
        <taxon>Neoptera</taxon>
        <taxon>Endopterygota</taxon>
        <taxon>Hymenoptera</taxon>
        <taxon>Apocrita</taxon>
        <taxon>Aculeata</taxon>
        <taxon>Apoidea</taxon>
        <taxon>Ampulicidae</taxon>
        <taxon>Ampulicini</taxon>
        <taxon>Ampulex</taxon>
    </lineage>
</organism>
<keyword evidence="1" id="KW-0732">Signal</keyword>
<evidence type="ECO:0000313" key="2">
    <source>
        <dbReference type="EMBL" id="ARK19906.1"/>
    </source>
</evidence>
<reference evidence="2" key="1">
    <citation type="submission" date="2017-02" db="EMBL/GenBank/DDBJ databases">
        <title>Parasitoid Jewel Wasp Mounts Multi-Pronged Neurochemical Attack to Hijack a Host Brain.</title>
        <authorList>
            <person name="Arvidson R.S."/>
            <person name="Kaiser M."/>
            <person name="Libersat F."/>
            <person name="Adams M.E."/>
        </authorList>
    </citation>
    <scope>NUCLEOTIDE SEQUENCE</scope>
    <source>
        <strain evidence="2">124</strain>
    </source>
</reference>